<feature type="domain" description="Inner membrane protein YqiJ N-terminal" evidence="3">
    <location>
        <begin position="13"/>
        <end position="109"/>
    </location>
</feature>
<dbReference type="InterPro" id="IPR010840">
    <property type="entry name" value="YqiJ_OB"/>
</dbReference>
<evidence type="ECO:0000259" key="3">
    <source>
        <dbReference type="Pfam" id="PF21001"/>
    </source>
</evidence>
<comment type="caution">
    <text evidence="4">The sequence shown here is derived from an EMBL/GenBank/DDBJ whole genome shotgun (WGS) entry which is preliminary data.</text>
</comment>
<dbReference type="EMBL" id="JAINVV010000013">
    <property type="protein sequence ID" value="MBY8825877.1"/>
    <property type="molecule type" value="Genomic_DNA"/>
</dbReference>
<dbReference type="RefSeq" id="WP_222992966.1">
    <property type="nucleotide sequence ID" value="NZ_JAINVV010000013.1"/>
</dbReference>
<accession>A0ABS7PWY6</accession>
<keyword evidence="5" id="KW-1185">Reference proteome</keyword>
<dbReference type="Proteomes" id="UP000706039">
    <property type="component" value="Unassembled WGS sequence"/>
</dbReference>
<dbReference type="Pfam" id="PF07290">
    <property type="entry name" value="YqiJ_OB"/>
    <property type="match status" value="1"/>
</dbReference>
<feature type="domain" description="Inner membrane protein YqiJ OB-fold" evidence="2">
    <location>
        <begin position="132"/>
        <end position="195"/>
    </location>
</feature>
<keyword evidence="1" id="KW-1133">Transmembrane helix</keyword>
<gene>
    <name evidence="4" type="ORF">K7G82_26485</name>
</gene>
<keyword evidence="1" id="KW-0812">Transmembrane</keyword>
<evidence type="ECO:0000259" key="2">
    <source>
        <dbReference type="Pfam" id="PF07290"/>
    </source>
</evidence>
<protein>
    <submittedName>
        <fullName evidence="4">YqiJ family protein</fullName>
    </submittedName>
</protein>
<proteinExistence type="predicted"/>
<dbReference type="InterPro" id="IPR048376">
    <property type="entry name" value="YqiJ_N"/>
</dbReference>
<reference evidence="4 5" key="1">
    <citation type="submission" date="2021-08" db="EMBL/GenBank/DDBJ databases">
        <authorList>
            <person name="Tuo L."/>
        </authorList>
    </citation>
    <scope>NUCLEOTIDE SEQUENCE [LARGE SCALE GENOMIC DNA]</scope>
    <source>
        <strain evidence="4 5">JCM 31229</strain>
    </source>
</reference>
<feature type="transmembrane region" description="Helical" evidence="1">
    <location>
        <begin position="60"/>
        <end position="80"/>
    </location>
</feature>
<dbReference type="Pfam" id="PF21001">
    <property type="entry name" value="YqiJ_N"/>
    <property type="match status" value="1"/>
</dbReference>
<name>A0ABS7PWY6_9SPHN</name>
<feature type="transmembrane region" description="Helical" evidence="1">
    <location>
        <begin position="92"/>
        <end position="112"/>
    </location>
</feature>
<sequence>MTSALAFMLAGDNVVFTSALVLMVLIGVVEAIGLGGSAVDLDSHADLDGDLLGWLGVGRLPLLMLLVVFLCMFGVIGLSLQQLAVSLTDETLSPWLAGIAAAVAALPATGLLSRPIARILPHDETTAVSLESLVGRSAVIVTGRAAQGSPARARVFDQHGQTHYVMAEPDNAGQSFAEGEDIILVRREDHVFRAISAGRTHLPQLDP</sequence>
<keyword evidence="1" id="KW-0472">Membrane</keyword>
<evidence type="ECO:0000313" key="4">
    <source>
        <dbReference type="EMBL" id="MBY8825877.1"/>
    </source>
</evidence>
<organism evidence="4 5">
    <name type="scientific">Sphingomonas colocasiae</name>
    <dbReference type="NCBI Taxonomy" id="1848973"/>
    <lineage>
        <taxon>Bacteria</taxon>
        <taxon>Pseudomonadati</taxon>
        <taxon>Pseudomonadota</taxon>
        <taxon>Alphaproteobacteria</taxon>
        <taxon>Sphingomonadales</taxon>
        <taxon>Sphingomonadaceae</taxon>
        <taxon>Sphingomonas</taxon>
    </lineage>
</organism>
<feature type="transmembrane region" description="Helical" evidence="1">
    <location>
        <begin position="15"/>
        <end position="39"/>
    </location>
</feature>
<evidence type="ECO:0000313" key="5">
    <source>
        <dbReference type="Proteomes" id="UP000706039"/>
    </source>
</evidence>
<evidence type="ECO:0000256" key="1">
    <source>
        <dbReference type="SAM" id="Phobius"/>
    </source>
</evidence>